<dbReference type="eggNOG" id="ENOG50338T7">
    <property type="taxonomic scope" value="Bacteria"/>
</dbReference>
<reference evidence="2" key="1">
    <citation type="submission" date="2006-09" db="EMBL/GenBank/DDBJ databases">
        <title>Complete sequence of Rhodopseudomonas palustris BisA53.</title>
        <authorList>
            <consortium name="US DOE Joint Genome Institute"/>
            <person name="Copeland A."/>
            <person name="Lucas S."/>
            <person name="Lapidus A."/>
            <person name="Barry K."/>
            <person name="Detter J.C."/>
            <person name="Glavina del Rio T."/>
            <person name="Hammon N."/>
            <person name="Israni S."/>
            <person name="Dalin E."/>
            <person name="Tice H."/>
            <person name="Pitluck S."/>
            <person name="Chain P."/>
            <person name="Malfatti S."/>
            <person name="Shin M."/>
            <person name="Vergez L."/>
            <person name="Schmutz J."/>
            <person name="Larimer F."/>
            <person name="Land M."/>
            <person name="Hauser L."/>
            <person name="Pelletier D.A."/>
            <person name="Kyrpides N."/>
            <person name="Kim E."/>
            <person name="Harwood C.S."/>
            <person name="Oda Y."/>
            <person name="Richardson P."/>
        </authorList>
    </citation>
    <scope>NUCLEOTIDE SEQUENCE [LARGE SCALE GENOMIC DNA]</scope>
    <source>
        <strain evidence="2">BisA53</strain>
    </source>
</reference>
<sequence>MLQRDEARLRHRQMRWLRPDGHRWLRPDAARFLKPGSDPAEIYPAWELKYNANQPRVPAGNPDGGQWTSGGGFARSPDGVTPAGIAQPMGNVAIPDASRESTDLFSMTPSLPNRTGVRIAGDLSEGSDPGPRTSNTKPPEVPPKMPDTRDERMGFVRAAARWISTVGRFAPVVDAYFGALEQVQEINRLTAMIRTANDPAKSLEELQIPVGTESELGYHDHHVVNQHVGNRNKFGDELIDSRDNLVRIPELKHIEISRYYSTNIEWEDGTEMSPRDRLRTSDFEAQRQFGYDILRKFGVLR</sequence>
<feature type="compositionally biased region" description="Polar residues" evidence="1">
    <location>
        <begin position="103"/>
        <end position="113"/>
    </location>
</feature>
<dbReference type="STRING" id="316055.RPE_1910"/>
<dbReference type="AlphaFoldDB" id="Q07QD0"/>
<name>Q07QD0_RHOP5</name>
<protein>
    <submittedName>
        <fullName evidence="2">Uncharacterized protein</fullName>
    </submittedName>
</protein>
<evidence type="ECO:0000256" key="1">
    <source>
        <dbReference type="SAM" id="MobiDB-lite"/>
    </source>
</evidence>
<dbReference type="KEGG" id="rpe:RPE_1910"/>
<evidence type="ECO:0000313" key="2">
    <source>
        <dbReference type="EMBL" id="ABJ05854.1"/>
    </source>
</evidence>
<organism evidence="2">
    <name type="scientific">Rhodopseudomonas palustris (strain BisA53)</name>
    <dbReference type="NCBI Taxonomy" id="316055"/>
    <lineage>
        <taxon>Bacteria</taxon>
        <taxon>Pseudomonadati</taxon>
        <taxon>Pseudomonadota</taxon>
        <taxon>Alphaproteobacteria</taxon>
        <taxon>Hyphomicrobiales</taxon>
        <taxon>Nitrobacteraceae</taxon>
        <taxon>Rhodopseudomonas</taxon>
    </lineage>
</organism>
<dbReference type="OrthoDB" id="7917007at2"/>
<dbReference type="EMBL" id="CP000463">
    <property type="protein sequence ID" value="ABJ05854.1"/>
    <property type="molecule type" value="Genomic_DNA"/>
</dbReference>
<proteinExistence type="predicted"/>
<dbReference type="HOGENOM" id="CLU_082056_0_0_5"/>
<accession>Q07QD0</accession>
<feature type="region of interest" description="Disordered" evidence="1">
    <location>
        <begin position="103"/>
        <end position="149"/>
    </location>
</feature>
<gene>
    <name evidence="2" type="ordered locus">RPE_1910</name>
</gene>